<name>A0ABS8B5U1_9ACTN</name>
<reference evidence="2 3" key="1">
    <citation type="submission" date="2021-10" db="EMBL/GenBank/DDBJ databases">
        <title>Streptomyces sp. strain SMC 277, a novel streptomycete isolated from soil.</title>
        <authorList>
            <person name="Chanama M."/>
        </authorList>
    </citation>
    <scope>NUCLEOTIDE SEQUENCE [LARGE SCALE GENOMIC DNA]</scope>
    <source>
        <strain evidence="2 3">SMC 277</strain>
    </source>
</reference>
<keyword evidence="3" id="KW-1185">Reference proteome</keyword>
<evidence type="ECO:0000313" key="3">
    <source>
        <dbReference type="Proteomes" id="UP001199054"/>
    </source>
</evidence>
<dbReference type="EMBL" id="JAJAUY010000032">
    <property type="protein sequence ID" value="MCB5179974.1"/>
    <property type="molecule type" value="Genomic_DNA"/>
</dbReference>
<comment type="caution">
    <text evidence="2">The sequence shown here is derived from an EMBL/GenBank/DDBJ whole genome shotgun (WGS) entry which is preliminary data.</text>
</comment>
<proteinExistence type="predicted"/>
<evidence type="ECO:0008006" key="4">
    <source>
        <dbReference type="Google" id="ProtNLM"/>
    </source>
</evidence>
<dbReference type="RefSeq" id="WP_226726844.1">
    <property type="nucleotide sequence ID" value="NZ_JAJAUY010000032.1"/>
</dbReference>
<dbReference type="Proteomes" id="UP001199054">
    <property type="component" value="Unassembled WGS sequence"/>
</dbReference>
<keyword evidence="1" id="KW-0812">Transmembrane</keyword>
<gene>
    <name evidence="2" type="ORF">LG632_11370</name>
</gene>
<sequence>MTDFRGDGPVPVRDGDTQRRVRRSPLLYTAPIVLLAVLTAVLGWEIVRANMSEAARTQWPWRLQLLDMEPLGSLLAVAAGAVLARAQYARTVRPYLGWRADWTTGQLRGGAPEWRVGLLNGGSHTAVIEDYACRVVLRGGPPGAGGPWTDVQGAAAALTAAGLIVGEDFQLVQMGNFPLVPAGGGYETATVGAFSRRFVDEVEALYLRVRVADAVGDSHERIMDALKGARSAAYRRPAA</sequence>
<feature type="transmembrane region" description="Helical" evidence="1">
    <location>
        <begin position="26"/>
        <end position="47"/>
    </location>
</feature>
<protein>
    <recommendedName>
        <fullName evidence="4">DUF3137 domain-containing protein</fullName>
    </recommendedName>
</protein>
<evidence type="ECO:0000256" key="1">
    <source>
        <dbReference type="SAM" id="Phobius"/>
    </source>
</evidence>
<keyword evidence="1" id="KW-0472">Membrane</keyword>
<keyword evidence="1" id="KW-1133">Transmembrane helix</keyword>
<evidence type="ECO:0000313" key="2">
    <source>
        <dbReference type="EMBL" id="MCB5179974.1"/>
    </source>
</evidence>
<organism evidence="2 3">
    <name type="scientific">Streptomyces antimicrobicus</name>
    <dbReference type="NCBI Taxonomy" id="2883108"/>
    <lineage>
        <taxon>Bacteria</taxon>
        <taxon>Bacillati</taxon>
        <taxon>Actinomycetota</taxon>
        <taxon>Actinomycetes</taxon>
        <taxon>Kitasatosporales</taxon>
        <taxon>Streptomycetaceae</taxon>
        <taxon>Streptomyces</taxon>
    </lineage>
</organism>
<accession>A0ABS8B5U1</accession>